<dbReference type="InterPro" id="IPR018637">
    <property type="entry name" value="DUF2059"/>
</dbReference>
<dbReference type="AlphaFoldDB" id="A0A7L9WVJ8"/>
<feature type="chain" id="PRO_5032815108" evidence="1">
    <location>
        <begin position="19"/>
        <end position="270"/>
    </location>
</feature>
<proteinExistence type="predicted"/>
<name>A0A7L9WVJ8_9RHOB</name>
<accession>A0A7L9WVJ8</accession>
<evidence type="ECO:0000256" key="1">
    <source>
        <dbReference type="SAM" id="SignalP"/>
    </source>
</evidence>
<dbReference type="EMBL" id="CP045201">
    <property type="protein sequence ID" value="QOL83100.1"/>
    <property type="molecule type" value="Genomic_DNA"/>
</dbReference>
<dbReference type="Pfam" id="PF09832">
    <property type="entry name" value="DUF2059"/>
    <property type="match status" value="1"/>
</dbReference>
<reference evidence="3 4" key="1">
    <citation type="submission" date="2019-10" db="EMBL/GenBank/DDBJ databases">
        <title>Pseudopuniceibacterium sp. HQ09 islated from Antarctica.</title>
        <authorList>
            <person name="Liao L."/>
            <person name="Su S."/>
            <person name="Chen B."/>
            <person name="Yu Y."/>
        </authorList>
    </citation>
    <scope>NUCLEOTIDE SEQUENCE [LARGE SCALE GENOMIC DNA]</scope>
    <source>
        <strain evidence="3 4">HQ09</strain>
    </source>
</reference>
<feature type="domain" description="DUF2059" evidence="2">
    <location>
        <begin position="74"/>
        <end position="129"/>
    </location>
</feature>
<evidence type="ECO:0000259" key="2">
    <source>
        <dbReference type="Pfam" id="PF09832"/>
    </source>
</evidence>
<evidence type="ECO:0000313" key="3">
    <source>
        <dbReference type="EMBL" id="QOL83100.1"/>
    </source>
</evidence>
<feature type="signal peptide" evidence="1">
    <location>
        <begin position="1"/>
        <end position="18"/>
    </location>
</feature>
<keyword evidence="1" id="KW-0732">Signal</keyword>
<organism evidence="3 4">
    <name type="scientific">Pseudooceanicola spongiae</name>
    <dbReference type="NCBI Taxonomy" id="2613965"/>
    <lineage>
        <taxon>Bacteria</taxon>
        <taxon>Pseudomonadati</taxon>
        <taxon>Pseudomonadota</taxon>
        <taxon>Alphaproteobacteria</taxon>
        <taxon>Rhodobacterales</taxon>
        <taxon>Paracoccaceae</taxon>
        <taxon>Pseudooceanicola</taxon>
    </lineage>
</organism>
<sequence>MGLSALVLLAAMALPGRAASREELENFLQITGFDVALESIKLSAAGGPQMLGLEGSDFATTWTILTKDVFDVKTMQDMGIDILEGTIKEDDLKVAQGFYGSDLGKRLVETENTSHMAERDDRAENAAAELDRILNEGETDRIAELDRLNRAVDSSDNSEKAIVEIQFRFLTAARDAGVIEFKVDDEALKQSLLTQAEAMRDANKAQALANSAYTYRDFTTEELATYAKALEDPGMQRVYDLMNAVQYEIMANRFEAVAARLHGIQPAQDL</sequence>
<dbReference type="Proteomes" id="UP000594118">
    <property type="component" value="Chromosome"/>
</dbReference>
<gene>
    <name evidence="3" type="ORF">F3W81_04775</name>
</gene>
<dbReference type="KEGG" id="pshq:F3W81_04775"/>
<protein>
    <submittedName>
        <fullName evidence="3">DUF2059 domain-containing protein</fullName>
    </submittedName>
</protein>
<evidence type="ECO:0000313" key="4">
    <source>
        <dbReference type="Proteomes" id="UP000594118"/>
    </source>
</evidence>
<keyword evidence="4" id="KW-1185">Reference proteome</keyword>